<evidence type="ECO:0000313" key="2">
    <source>
        <dbReference type="Proteomes" id="UP000002039"/>
    </source>
</evidence>
<name>A0ABX2VTP2_AJEDR</name>
<dbReference type="GeneID" id="69031570"/>
<keyword evidence="2" id="KW-1185">Reference proteome</keyword>
<evidence type="ECO:0000313" key="1">
    <source>
        <dbReference type="EMBL" id="OAT00559.1"/>
    </source>
</evidence>
<reference evidence="2" key="1">
    <citation type="journal article" date="2015" name="PLoS Genet.">
        <title>The dynamic genome and transcriptome of the human fungal pathogen Blastomyces and close relative Emmonsia.</title>
        <authorList>
            <person name="Munoz J.F."/>
            <person name="Gauthier G.M."/>
            <person name="Desjardins C.A."/>
            <person name="Gallo J.E."/>
            <person name="Holder J."/>
            <person name="Sullivan T.D."/>
            <person name="Marty A.J."/>
            <person name="Carmen J.C."/>
            <person name="Chen Z."/>
            <person name="Ding L."/>
            <person name="Gujja S."/>
            <person name="Magrini V."/>
            <person name="Misas E."/>
            <person name="Mitreva M."/>
            <person name="Priest M."/>
            <person name="Saif S."/>
            <person name="Whiston E.A."/>
            <person name="Young S."/>
            <person name="Zeng Q."/>
            <person name="Goldman W.E."/>
            <person name="Mardis E.R."/>
            <person name="Taylor J.W."/>
            <person name="McEwen J.G."/>
            <person name="Clay O.K."/>
            <person name="Klein B.S."/>
            <person name="Cuomo C.A."/>
        </authorList>
    </citation>
    <scope>NUCLEOTIDE SEQUENCE [LARGE SCALE GENOMIC DNA]</scope>
    <source>
        <strain evidence="2">ER-3 / ATCC MYA-2586</strain>
    </source>
</reference>
<gene>
    <name evidence="1" type="ORF">BDCG_16678</name>
</gene>
<proteinExistence type="predicted"/>
<dbReference type="EMBL" id="EQ999975">
    <property type="protein sequence ID" value="OAT00559.1"/>
    <property type="molecule type" value="Genomic_DNA"/>
</dbReference>
<sequence>MGRQGELGADEMAALEKLLSSMLTYEPVLCITAKEALASEWMYKWGLPAWKKTTLNVAA</sequence>
<organism evidence="1 2">
    <name type="scientific">Ajellomyces dermatitidis (strain ER-3 / ATCC MYA-2586)</name>
    <name type="common">Blastomyces dermatitidis</name>
    <dbReference type="NCBI Taxonomy" id="559297"/>
    <lineage>
        <taxon>Eukaryota</taxon>
        <taxon>Fungi</taxon>
        <taxon>Dikarya</taxon>
        <taxon>Ascomycota</taxon>
        <taxon>Pezizomycotina</taxon>
        <taxon>Eurotiomycetes</taxon>
        <taxon>Eurotiomycetidae</taxon>
        <taxon>Onygenales</taxon>
        <taxon>Ajellomycetaceae</taxon>
        <taxon>Blastomyces</taxon>
    </lineage>
</organism>
<protein>
    <submittedName>
        <fullName evidence="1">Uncharacterized protein</fullName>
    </submittedName>
</protein>
<accession>A0ABX2VTP2</accession>
<dbReference type="Proteomes" id="UP000002039">
    <property type="component" value="Unassembled WGS sequence"/>
</dbReference>
<dbReference type="RefSeq" id="XP_045280286.1">
    <property type="nucleotide sequence ID" value="XM_045425880.1"/>
</dbReference>